<dbReference type="GO" id="GO:0030010">
    <property type="term" value="P:establishment of cell polarity"/>
    <property type="evidence" value="ECO:0007669"/>
    <property type="project" value="UniProtKB-ARBA"/>
</dbReference>
<evidence type="ECO:0000256" key="2">
    <source>
        <dbReference type="ARBA" id="ARBA00022741"/>
    </source>
</evidence>
<dbReference type="AlphaFoldDB" id="A0A1Y1V7C6"/>
<feature type="binding site" evidence="4">
    <location>
        <begin position="7"/>
        <end position="14"/>
    </location>
    <ligand>
        <name>GTP</name>
        <dbReference type="ChEBI" id="CHEBI:37565"/>
    </ligand>
</feature>
<feature type="binding site" evidence="5">
    <location>
        <position position="14"/>
    </location>
    <ligand>
        <name>Mg(2+)</name>
        <dbReference type="ChEBI" id="CHEBI:18420"/>
    </ligand>
</feature>
<protein>
    <submittedName>
        <fullName evidence="7">ARF/SAR protein</fullName>
    </submittedName>
</protein>
<name>A0A1Y1V7C6_9FUNG</name>
<dbReference type="InterPro" id="IPR027417">
    <property type="entry name" value="P-loop_NTPase"/>
</dbReference>
<dbReference type="FunFam" id="3.40.50.300:FF:000412">
    <property type="entry name" value="ADP-ribosylation factor 1"/>
    <property type="match status" value="1"/>
</dbReference>
<keyword evidence="5" id="KW-0479">Metal-binding</keyword>
<dbReference type="GO" id="GO:0005525">
    <property type="term" value="F:GTP binding"/>
    <property type="evidence" value="ECO:0007669"/>
    <property type="project" value="UniProtKB-KW"/>
</dbReference>
<dbReference type="EMBL" id="MCFH01000027">
    <property type="protein sequence ID" value="ORX48367.1"/>
    <property type="molecule type" value="Genomic_DNA"/>
</dbReference>
<accession>A0A1Y1V7C6</accession>
<reference evidence="7 8" key="1">
    <citation type="submission" date="2016-08" db="EMBL/GenBank/DDBJ databases">
        <title>Genomes of anaerobic fungi encode conserved fungal cellulosomes for biomass hydrolysis.</title>
        <authorList>
            <consortium name="DOE Joint Genome Institute"/>
            <person name="Haitjema C.H."/>
            <person name="Gilmore S.P."/>
            <person name="Henske J.K."/>
            <person name="Solomon K.V."/>
            <person name="De Groot R."/>
            <person name="Kuo A."/>
            <person name="Mondo S.J."/>
            <person name="Salamov A.A."/>
            <person name="Labutti K."/>
            <person name="Zhao Z."/>
            <person name="Chiniquy J."/>
            <person name="Barry K."/>
            <person name="Brewer H.M."/>
            <person name="Purvine S.O."/>
            <person name="Wright A.T."/>
            <person name="Boxma B."/>
            <person name="Van Alen T."/>
            <person name="Hackstein J.H."/>
            <person name="Baker S.E."/>
            <person name="Grigoriev I.V."/>
            <person name="O'Malley M.A."/>
        </authorList>
    </citation>
    <scope>NUCLEOTIDE SEQUENCE [LARGE SCALE GENOMIC DNA]</scope>
    <source>
        <strain evidence="8">finn</strain>
    </source>
</reference>
<keyword evidence="3 4" id="KW-0342">GTP-binding</keyword>
<evidence type="ECO:0000313" key="8">
    <source>
        <dbReference type="Proteomes" id="UP000193719"/>
    </source>
</evidence>
<dbReference type="InterPro" id="IPR024156">
    <property type="entry name" value="Small_GTPase_ARF"/>
</dbReference>
<dbReference type="PROSITE" id="PS51417">
    <property type="entry name" value="ARF"/>
    <property type="match status" value="1"/>
</dbReference>
<dbReference type="SMART" id="SM00178">
    <property type="entry name" value="SAR"/>
    <property type="match status" value="1"/>
</dbReference>
<comment type="caution">
    <text evidence="7">The sequence shown here is derived from an EMBL/GenBank/DDBJ whole genome shotgun (WGS) entry which is preliminary data.</text>
</comment>
<sequence>MRLLMLGLDCAGKTTILYKLKNGEKPQSTVPTVGFNVEVVQFRKVKFNVWDVGGQDKIRPLWRHYYAGSQGLVFIVDSSDDKRIEEAGQELFKVIQDQDMANINVLILANKQDMEGALNVADIKERMKLDSIKDREWCIFPCCAVTGEGLEDGLNWLDSHCSEVKTSKKK</sequence>
<dbReference type="Pfam" id="PF00025">
    <property type="entry name" value="Arf"/>
    <property type="match status" value="1"/>
</dbReference>
<dbReference type="NCBIfam" id="TIGR00231">
    <property type="entry name" value="small_GTP"/>
    <property type="match status" value="1"/>
</dbReference>
<dbReference type="GO" id="GO:0003924">
    <property type="term" value="F:GTPase activity"/>
    <property type="evidence" value="ECO:0007669"/>
    <property type="project" value="InterPro"/>
</dbReference>
<feature type="binding site" evidence="5">
    <location>
        <position position="32"/>
    </location>
    <ligand>
        <name>Mg(2+)</name>
        <dbReference type="ChEBI" id="CHEBI:18420"/>
    </ligand>
</feature>
<dbReference type="InterPro" id="IPR006689">
    <property type="entry name" value="Small_GTPase_ARF/SAR"/>
</dbReference>
<dbReference type="InterPro" id="IPR005225">
    <property type="entry name" value="Small_GTP-bd"/>
</dbReference>
<dbReference type="STRING" id="1754191.A0A1Y1V7C6"/>
<feature type="binding site" evidence="4">
    <location>
        <begin position="110"/>
        <end position="113"/>
    </location>
    <ligand>
        <name>GTP</name>
        <dbReference type="ChEBI" id="CHEBI:37565"/>
    </ligand>
</feature>
<dbReference type="PRINTS" id="PR00328">
    <property type="entry name" value="SAR1GTPBP"/>
</dbReference>
<reference evidence="7 8" key="2">
    <citation type="submission" date="2016-08" db="EMBL/GenBank/DDBJ databases">
        <title>Pervasive Adenine N6-methylation of Active Genes in Fungi.</title>
        <authorList>
            <consortium name="DOE Joint Genome Institute"/>
            <person name="Mondo S.J."/>
            <person name="Dannebaum R.O."/>
            <person name="Kuo R.C."/>
            <person name="Labutti K."/>
            <person name="Haridas S."/>
            <person name="Kuo A."/>
            <person name="Salamov A."/>
            <person name="Ahrendt S.R."/>
            <person name="Lipzen A."/>
            <person name="Sullivan W."/>
            <person name="Andreopoulos W.B."/>
            <person name="Clum A."/>
            <person name="Lindquist E."/>
            <person name="Daum C."/>
            <person name="Ramamoorthy G.K."/>
            <person name="Gryganskyi A."/>
            <person name="Culley D."/>
            <person name="Magnuson J.K."/>
            <person name="James T.Y."/>
            <person name="O'Malley M.A."/>
            <person name="Stajich J.E."/>
            <person name="Spatafora J.W."/>
            <person name="Visel A."/>
            <person name="Grigoriev I.V."/>
        </authorList>
    </citation>
    <scope>NUCLEOTIDE SEQUENCE [LARGE SCALE GENOMIC DNA]</scope>
    <source>
        <strain evidence="8">finn</strain>
    </source>
</reference>
<dbReference type="PANTHER" id="PTHR11711">
    <property type="entry name" value="ADP RIBOSYLATION FACTOR-RELATED"/>
    <property type="match status" value="1"/>
</dbReference>
<dbReference type="Gene3D" id="3.40.50.300">
    <property type="entry name" value="P-loop containing nucleotide triphosphate hydrolases"/>
    <property type="match status" value="1"/>
</dbReference>
<evidence type="ECO:0000256" key="6">
    <source>
        <dbReference type="RuleBase" id="RU003925"/>
    </source>
</evidence>
<dbReference type="GO" id="GO:0046872">
    <property type="term" value="F:metal ion binding"/>
    <property type="evidence" value="ECO:0007669"/>
    <property type="project" value="UniProtKB-KW"/>
</dbReference>
<gene>
    <name evidence="7" type="ORF">BCR36DRAFT_584287</name>
</gene>
<evidence type="ECO:0000256" key="3">
    <source>
        <dbReference type="ARBA" id="ARBA00023134"/>
    </source>
</evidence>
<evidence type="ECO:0000256" key="1">
    <source>
        <dbReference type="ARBA" id="ARBA00010290"/>
    </source>
</evidence>
<dbReference type="SMART" id="SM00177">
    <property type="entry name" value="ARF"/>
    <property type="match status" value="1"/>
</dbReference>
<evidence type="ECO:0000313" key="7">
    <source>
        <dbReference type="EMBL" id="ORX48367.1"/>
    </source>
</evidence>
<proteinExistence type="inferred from homology"/>
<organism evidence="7 8">
    <name type="scientific">Piromyces finnis</name>
    <dbReference type="NCBI Taxonomy" id="1754191"/>
    <lineage>
        <taxon>Eukaryota</taxon>
        <taxon>Fungi</taxon>
        <taxon>Fungi incertae sedis</taxon>
        <taxon>Chytridiomycota</taxon>
        <taxon>Chytridiomycota incertae sedis</taxon>
        <taxon>Neocallimastigomycetes</taxon>
        <taxon>Neocallimastigales</taxon>
        <taxon>Neocallimastigaceae</taxon>
        <taxon>Piromyces</taxon>
    </lineage>
</organism>
<evidence type="ECO:0000256" key="4">
    <source>
        <dbReference type="PIRSR" id="PIRSR606689-1"/>
    </source>
</evidence>
<keyword evidence="5" id="KW-0460">Magnesium</keyword>
<dbReference type="Proteomes" id="UP000193719">
    <property type="component" value="Unassembled WGS sequence"/>
</dbReference>
<dbReference type="SUPFAM" id="SSF52540">
    <property type="entry name" value="P-loop containing nucleoside triphosphate hydrolases"/>
    <property type="match status" value="1"/>
</dbReference>
<keyword evidence="2 4" id="KW-0547">Nucleotide-binding</keyword>
<comment type="similarity">
    <text evidence="1 6">Belongs to the small GTPase superfamily. Arf family.</text>
</comment>
<evidence type="ECO:0000256" key="5">
    <source>
        <dbReference type="PIRSR" id="PIRSR606689-2"/>
    </source>
</evidence>
<dbReference type="SMART" id="SM00175">
    <property type="entry name" value="RAB"/>
    <property type="match status" value="1"/>
</dbReference>
<dbReference type="OrthoDB" id="2011769at2759"/>
<feature type="binding site" evidence="4">
    <location>
        <position position="54"/>
    </location>
    <ligand>
        <name>GTP</name>
        <dbReference type="ChEBI" id="CHEBI:37565"/>
    </ligand>
</feature>
<keyword evidence="8" id="KW-1185">Reference proteome</keyword>
<dbReference type="CDD" id="cd00878">
    <property type="entry name" value="Arf_Arl"/>
    <property type="match status" value="1"/>
</dbReference>